<evidence type="ECO:0000256" key="3">
    <source>
        <dbReference type="ARBA" id="ARBA00022448"/>
    </source>
</evidence>
<dbReference type="SUPFAM" id="SSF144083">
    <property type="entry name" value="Magnesium transport protein CorA, transmembrane region"/>
    <property type="match status" value="1"/>
</dbReference>
<feature type="transmembrane region" description="Helical" evidence="8">
    <location>
        <begin position="329"/>
        <end position="349"/>
    </location>
</feature>
<dbReference type="Pfam" id="PF01544">
    <property type="entry name" value="CorA"/>
    <property type="match status" value="1"/>
</dbReference>
<dbReference type="FunFam" id="1.20.58.340:FF:000012">
    <property type="entry name" value="Magnesium transport protein CorA"/>
    <property type="match status" value="1"/>
</dbReference>
<reference evidence="9 10" key="1">
    <citation type="journal article" date="2016" name="Nat. Commun.">
        <title>Thousands of microbial genomes shed light on interconnected biogeochemical processes in an aquifer system.</title>
        <authorList>
            <person name="Anantharaman K."/>
            <person name="Brown C.T."/>
            <person name="Hug L.A."/>
            <person name="Sharon I."/>
            <person name="Castelle C.J."/>
            <person name="Probst A.J."/>
            <person name="Thomas B.C."/>
            <person name="Singh A."/>
            <person name="Wilkins M.J."/>
            <person name="Karaoz U."/>
            <person name="Brodie E.L."/>
            <person name="Williams K.H."/>
            <person name="Hubbard S.S."/>
            <person name="Banfield J.F."/>
        </authorList>
    </citation>
    <scope>NUCLEOTIDE SEQUENCE [LARGE SCALE GENOMIC DNA]</scope>
</reference>
<name>A0A1F2UVD3_9ACTN</name>
<dbReference type="GO" id="GO:0015087">
    <property type="term" value="F:cobalt ion transmembrane transporter activity"/>
    <property type="evidence" value="ECO:0007669"/>
    <property type="project" value="UniProtKB-UniRule"/>
</dbReference>
<keyword evidence="4 8" id="KW-1003">Cell membrane</keyword>
<evidence type="ECO:0000256" key="6">
    <source>
        <dbReference type="ARBA" id="ARBA00022989"/>
    </source>
</evidence>
<evidence type="ECO:0000313" key="9">
    <source>
        <dbReference type="EMBL" id="OFW34543.1"/>
    </source>
</evidence>
<dbReference type="GO" id="GO:0000287">
    <property type="term" value="F:magnesium ion binding"/>
    <property type="evidence" value="ECO:0007669"/>
    <property type="project" value="TreeGrafter"/>
</dbReference>
<dbReference type="InterPro" id="IPR002523">
    <property type="entry name" value="MgTranspt_CorA/ZnTranspt_ZntB"/>
</dbReference>
<keyword evidence="8" id="KW-0406">Ion transport</keyword>
<dbReference type="Gene3D" id="3.30.460.20">
    <property type="entry name" value="CorA soluble domain-like"/>
    <property type="match status" value="1"/>
</dbReference>
<dbReference type="FunFam" id="3.30.460.20:FF:000008">
    <property type="entry name" value="Cobalt/magnesium transport protein CorA"/>
    <property type="match status" value="1"/>
</dbReference>
<dbReference type="CDD" id="cd12828">
    <property type="entry name" value="TmCorA-like_1"/>
    <property type="match status" value="1"/>
</dbReference>
<comment type="similarity">
    <text evidence="2 8">Belongs to the CorA metal ion transporter (MIT) (TC 1.A.35) family.</text>
</comment>
<protein>
    <recommendedName>
        <fullName evidence="8">Magnesium transport protein CorA</fullName>
    </recommendedName>
</protein>
<keyword evidence="3 8" id="KW-0813">Transport</keyword>
<dbReference type="AlphaFoldDB" id="A0A1F2UVD3"/>
<keyword evidence="5 8" id="KW-0812">Transmembrane</keyword>
<dbReference type="InterPro" id="IPR045861">
    <property type="entry name" value="CorA_cytoplasmic_dom"/>
</dbReference>
<dbReference type="NCBIfam" id="TIGR00383">
    <property type="entry name" value="corA"/>
    <property type="match status" value="1"/>
</dbReference>
<evidence type="ECO:0000256" key="2">
    <source>
        <dbReference type="ARBA" id="ARBA00009765"/>
    </source>
</evidence>
<comment type="function">
    <text evidence="8">Mediates influx of magnesium ions.</text>
</comment>
<comment type="subcellular location">
    <subcellularLocation>
        <location evidence="1">Cell membrane</location>
        <topology evidence="1">Multi-pass membrane protein</topology>
    </subcellularLocation>
    <subcellularLocation>
        <location evidence="8">Membrane</location>
        <topology evidence="8">Multi-pass membrane protein</topology>
    </subcellularLocation>
</comment>
<proteinExistence type="inferred from homology"/>
<evidence type="ECO:0000313" key="10">
    <source>
        <dbReference type="Proteomes" id="UP000178086"/>
    </source>
</evidence>
<keyword evidence="7 8" id="KW-0472">Membrane</keyword>
<dbReference type="InterPro" id="IPR004488">
    <property type="entry name" value="Mg/Co-transport_prot_CorA"/>
</dbReference>
<dbReference type="SUPFAM" id="SSF143865">
    <property type="entry name" value="CorA soluble domain-like"/>
    <property type="match status" value="1"/>
</dbReference>
<dbReference type="EMBL" id="MELI01000042">
    <property type="protein sequence ID" value="OFW34543.1"/>
    <property type="molecule type" value="Genomic_DNA"/>
</dbReference>
<gene>
    <name evidence="8" type="primary">corA</name>
    <name evidence="9" type="ORF">A2074_00965</name>
</gene>
<dbReference type="PANTHER" id="PTHR46494:SF1">
    <property type="entry name" value="CORA FAMILY METAL ION TRANSPORTER (EUROFUNG)"/>
    <property type="match status" value="1"/>
</dbReference>
<dbReference type="GO" id="GO:0005886">
    <property type="term" value="C:plasma membrane"/>
    <property type="evidence" value="ECO:0007669"/>
    <property type="project" value="UniProtKB-SubCell"/>
</dbReference>
<evidence type="ECO:0000256" key="8">
    <source>
        <dbReference type="RuleBase" id="RU362010"/>
    </source>
</evidence>
<dbReference type="Proteomes" id="UP000178086">
    <property type="component" value="Unassembled WGS sequence"/>
</dbReference>
<dbReference type="GO" id="GO:0015095">
    <property type="term" value="F:magnesium ion transmembrane transporter activity"/>
    <property type="evidence" value="ECO:0007669"/>
    <property type="project" value="UniProtKB-UniRule"/>
</dbReference>
<evidence type="ECO:0000256" key="4">
    <source>
        <dbReference type="ARBA" id="ARBA00022475"/>
    </source>
</evidence>
<organism evidence="9 10">
    <name type="scientific">Candidatus Aquicultor primus</name>
    <dbReference type="NCBI Taxonomy" id="1797195"/>
    <lineage>
        <taxon>Bacteria</taxon>
        <taxon>Bacillati</taxon>
        <taxon>Actinomycetota</taxon>
        <taxon>Candidatus Aquicultoria</taxon>
        <taxon>Candidatus Aquicultorales</taxon>
        <taxon>Candidatus Aquicultoraceae</taxon>
        <taxon>Candidatus Aquicultor</taxon>
    </lineage>
</organism>
<dbReference type="InterPro" id="IPR045863">
    <property type="entry name" value="CorA_TM1_TM2"/>
</dbReference>
<evidence type="ECO:0000256" key="5">
    <source>
        <dbReference type="ARBA" id="ARBA00022692"/>
    </source>
</evidence>
<accession>A0A1F2UVD3</accession>
<dbReference type="GO" id="GO:0050897">
    <property type="term" value="F:cobalt ion binding"/>
    <property type="evidence" value="ECO:0007669"/>
    <property type="project" value="TreeGrafter"/>
</dbReference>
<evidence type="ECO:0000256" key="7">
    <source>
        <dbReference type="ARBA" id="ARBA00023136"/>
    </source>
</evidence>
<comment type="caution">
    <text evidence="9">The sequence shown here is derived from an EMBL/GenBank/DDBJ whole genome shotgun (WGS) entry which is preliminary data.</text>
</comment>
<sequence>MSKIIKKRSTKAGLEPGSLIHIGEQRVEETSISIITYSESYFEERIAASVDECFDIKERPYVTWINIEGIHQVEVLERLGECFGLHPLVLEDILNTDQRPKMEDFGDYVYIVLKMLFSDADNEGITAEQVSLILGANFVISFQEGIVGDLFNSIRQRLRNEKSKIRRMGADYLAYTLIDSIVDNYFAILEGLGEHIETIEDELIAHPEPATLNEIHYLKREMIFLRRSVWPLREVINGLERGESLLIKDSMRIYLKDVYDHTIQVIDTIETFRDMLSGMLDIYLSSISNKMNEVMKVLTIIATIFIPLTFIVGIYGMNFNYMPELDVWWAYPVVWAIMLVIALVMVMYFRRRKWM</sequence>
<dbReference type="Gene3D" id="1.20.58.340">
    <property type="entry name" value="Magnesium transport protein CorA, transmembrane region"/>
    <property type="match status" value="2"/>
</dbReference>
<feature type="transmembrane region" description="Helical" evidence="8">
    <location>
        <begin position="297"/>
        <end position="317"/>
    </location>
</feature>
<keyword evidence="6 8" id="KW-1133">Transmembrane helix</keyword>
<evidence type="ECO:0000256" key="1">
    <source>
        <dbReference type="ARBA" id="ARBA00004651"/>
    </source>
</evidence>
<dbReference type="PANTHER" id="PTHR46494">
    <property type="entry name" value="CORA FAMILY METAL ION TRANSPORTER (EUROFUNG)"/>
    <property type="match status" value="1"/>
</dbReference>
<keyword evidence="8" id="KW-0460">Magnesium</keyword>